<evidence type="ECO:0000313" key="4">
    <source>
        <dbReference type="Proteomes" id="UP000673821"/>
    </source>
</evidence>
<organism evidence="3 4">
    <name type="scientific">Paraburkholderia nemoris</name>
    <dbReference type="NCBI Taxonomy" id="2793076"/>
    <lineage>
        <taxon>Bacteria</taxon>
        <taxon>Pseudomonadati</taxon>
        <taxon>Pseudomonadota</taxon>
        <taxon>Betaproteobacteria</taxon>
        <taxon>Burkholderiales</taxon>
        <taxon>Burkholderiaceae</taxon>
        <taxon>Paraburkholderia</taxon>
    </lineage>
</organism>
<reference evidence="3 4" key="1">
    <citation type="submission" date="2021-02" db="EMBL/GenBank/DDBJ databases">
        <authorList>
            <person name="Vanwijnsberghe S."/>
        </authorList>
    </citation>
    <scope>NUCLEOTIDE SEQUENCE [LARGE SCALE GENOMIC DNA]</scope>
    <source>
        <strain evidence="3 4">R-69776</strain>
    </source>
</reference>
<dbReference type="Proteomes" id="UP000673821">
    <property type="component" value="Unassembled WGS sequence"/>
</dbReference>
<dbReference type="EMBL" id="CAJNBH010000036">
    <property type="protein sequence ID" value="CAE6851109.1"/>
    <property type="molecule type" value="Genomic_DNA"/>
</dbReference>
<accession>A0ABN7N6U3</accession>
<keyword evidence="1" id="KW-0812">Transmembrane</keyword>
<keyword evidence="4" id="KW-1185">Reference proteome</keyword>
<dbReference type="InterPro" id="IPR019251">
    <property type="entry name" value="DUF2231_TM"/>
</dbReference>
<evidence type="ECO:0000256" key="1">
    <source>
        <dbReference type="SAM" id="Phobius"/>
    </source>
</evidence>
<feature type="transmembrane region" description="Helical" evidence="1">
    <location>
        <begin position="65"/>
        <end position="85"/>
    </location>
</feature>
<dbReference type="Pfam" id="PF09990">
    <property type="entry name" value="DUF2231"/>
    <property type="match status" value="1"/>
</dbReference>
<name>A0ABN7N6U3_9BURK</name>
<evidence type="ECO:0000259" key="2">
    <source>
        <dbReference type="Pfam" id="PF09990"/>
    </source>
</evidence>
<sequence>MVGGLVGALCAAVPGFIDLLFYKGGAPPVRKIALTQMAINLTVVVLYAINLWLRTRSPTSMGPGMSTPVLLSIAGVALLSVSGWLGGQMVHVYGVGVEGRE</sequence>
<feature type="domain" description="DUF2231" evidence="2">
    <location>
        <begin position="1"/>
        <end position="98"/>
    </location>
</feature>
<protein>
    <recommendedName>
        <fullName evidence="2">DUF2231 domain-containing protein</fullName>
    </recommendedName>
</protein>
<comment type="caution">
    <text evidence="3">The sequence shown here is derived from an EMBL/GenBank/DDBJ whole genome shotgun (WGS) entry which is preliminary data.</text>
</comment>
<keyword evidence="1" id="KW-1133">Transmembrane helix</keyword>
<evidence type="ECO:0000313" key="3">
    <source>
        <dbReference type="EMBL" id="CAE6851109.1"/>
    </source>
</evidence>
<gene>
    <name evidence="3" type="ORF">R69776_07504</name>
</gene>
<feature type="transmembrane region" description="Helical" evidence="1">
    <location>
        <begin position="33"/>
        <end position="53"/>
    </location>
</feature>
<proteinExistence type="predicted"/>
<keyword evidence="1" id="KW-0472">Membrane</keyword>